<evidence type="ECO:0000313" key="4">
    <source>
        <dbReference type="Proteomes" id="UP000465220"/>
    </source>
</evidence>
<evidence type="ECO:0000256" key="1">
    <source>
        <dbReference type="ARBA" id="ARBA00022837"/>
    </source>
</evidence>
<proteinExistence type="predicted"/>
<keyword evidence="1" id="KW-0106">Calcium</keyword>
<dbReference type="PROSITE" id="PS50222">
    <property type="entry name" value="EF_HAND_2"/>
    <property type="match status" value="1"/>
</dbReference>
<dbReference type="Gene3D" id="1.10.238.10">
    <property type="entry name" value="EF-hand"/>
    <property type="match status" value="1"/>
</dbReference>
<dbReference type="InterPro" id="IPR018247">
    <property type="entry name" value="EF_Hand_1_Ca_BS"/>
</dbReference>
<evidence type="ECO:0000313" key="3">
    <source>
        <dbReference type="EMBL" id="GFF64866.1"/>
    </source>
</evidence>
<reference evidence="3 4" key="1">
    <citation type="submission" date="2020-01" db="EMBL/GenBank/DDBJ databases">
        <title>Draft genome sequence of Aspergillus lentulus IFM 60648.</title>
        <authorList>
            <person name="Takahashi H."/>
            <person name="Yaguchi T."/>
        </authorList>
    </citation>
    <scope>NUCLEOTIDE SEQUENCE [LARGE SCALE GENOMIC DNA]</scope>
    <source>
        <strain evidence="3 4">IFM 60648</strain>
    </source>
</reference>
<keyword evidence="4" id="KW-1185">Reference proteome</keyword>
<protein>
    <recommendedName>
        <fullName evidence="2">EF-hand domain-containing protein</fullName>
    </recommendedName>
</protein>
<accession>A0ABQ0ZUB7</accession>
<dbReference type="SUPFAM" id="SSF47473">
    <property type="entry name" value="EF-hand"/>
    <property type="match status" value="1"/>
</dbReference>
<dbReference type="PROSITE" id="PS00018">
    <property type="entry name" value="EF_HAND_1"/>
    <property type="match status" value="1"/>
</dbReference>
<feature type="domain" description="EF-hand" evidence="2">
    <location>
        <begin position="47"/>
        <end position="82"/>
    </location>
</feature>
<dbReference type="EMBL" id="BLKI01000005">
    <property type="protein sequence ID" value="GFF64866.1"/>
    <property type="molecule type" value="Genomic_DNA"/>
</dbReference>
<evidence type="ECO:0000259" key="2">
    <source>
        <dbReference type="PROSITE" id="PS50222"/>
    </source>
</evidence>
<dbReference type="Proteomes" id="UP000465220">
    <property type="component" value="Unassembled WGS sequence"/>
</dbReference>
<name>A0ABQ0ZUB7_ASPLE</name>
<dbReference type="InterPro" id="IPR002048">
    <property type="entry name" value="EF_hand_dom"/>
</dbReference>
<dbReference type="InterPro" id="IPR011992">
    <property type="entry name" value="EF-hand-dom_pair"/>
</dbReference>
<gene>
    <name evidence="3" type="ORF">IFM60648_01411</name>
</gene>
<comment type="caution">
    <text evidence="3">The sequence shown here is derived from an EMBL/GenBank/DDBJ whole genome shotgun (WGS) entry which is preliminary data.</text>
</comment>
<organism evidence="3 4">
    <name type="scientific">Aspergillus lentulus</name>
    <dbReference type="NCBI Taxonomy" id="293939"/>
    <lineage>
        <taxon>Eukaryota</taxon>
        <taxon>Fungi</taxon>
        <taxon>Dikarya</taxon>
        <taxon>Ascomycota</taxon>
        <taxon>Pezizomycotina</taxon>
        <taxon>Eurotiomycetes</taxon>
        <taxon>Eurotiomycetidae</taxon>
        <taxon>Eurotiales</taxon>
        <taxon>Aspergillaceae</taxon>
        <taxon>Aspergillus</taxon>
        <taxon>Aspergillus subgen. Fumigati</taxon>
    </lineage>
</organism>
<sequence>MLNLIAGLLSRDDFVQGMNRRYKEEEERARHQGKDALEEFHKNAIRPDEAQLLELFKKSDSDKDGYITVDEYVKGAKAYLLKEELQDSERRYIRLARY</sequence>